<keyword evidence="1" id="KW-1133">Transmembrane helix</keyword>
<proteinExistence type="predicted"/>
<feature type="transmembrane region" description="Helical" evidence="1">
    <location>
        <begin position="73"/>
        <end position="91"/>
    </location>
</feature>
<protein>
    <submittedName>
        <fullName evidence="2">Uncharacterized protein</fullName>
    </submittedName>
</protein>
<evidence type="ECO:0000313" key="3">
    <source>
        <dbReference type="Proteomes" id="UP001596058"/>
    </source>
</evidence>
<dbReference type="EMBL" id="JBHSPA010000109">
    <property type="protein sequence ID" value="MFC5834162.1"/>
    <property type="molecule type" value="Genomic_DNA"/>
</dbReference>
<accession>A0ABW1D9M3</accession>
<sequence>MSPGPSMAWLVDHDELRRVPFGTYVVLGLAVVVLVGLVVALDRLRRLVTGDESLPHRWQRRPRLALRSARRWAWGRVALFVALAGFAWSKVPSAPREGLPGFVVPGFAVGFTMVVAGLVVLAVLVSAMRCESPARPWSPSQSGAGNCAGWGAMIAITELPVYAVTAEQAGSGVGQHAACACWASPPTRPAAA</sequence>
<evidence type="ECO:0000256" key="1">
    <source>
        <dbReference type="SAM" id="Phobius"/>
    </source>
</evidence>
<keyword evidence="1" id="KW-0472">Membrane</keyword>
<gene>
    <name evidence="2" type="ORF">ACFPZ3_60830</name>
</gene>
<comment type="caution">
    <text evidence="2">The sequence shown here is derived from an EMBL/GenBank/DDBJ whole genome shotgun (WGS) entry which is preliminary data.</text>
</comment>
<keyword evidence="3" id="KW-1185">Reference proteome</keyword>
<feature type="transmembrane region" description="Helical" evidence="1">
    <location>
        <begin position="20"/>
        <end position="41"/>
    </location>
</feature>
<feature type="transmembrane region" description="Helical" evidence="1">
    <location>
        <begin position="103"/>
        <end position="125"/>
    </location>
</feature>
<organism evidence="2 3">
    <name type="scientific">Nonomuraea insulae</name>
    <dbReference type="NCBI Taxonomy" id="1616787"/>
    <lineage>
        <taxon>Bacteria</taxon>
        <taxon>Bacillati</taxon>
        <taxon>Actinomycetota</taxon>
        <taxon>Actinomycetes</taxon>
        <taxon>Streptosporangiales</taxon>
        <taxon>Streptosporangiaceae</taxon>
        <taxon>Nonomuraea</taxon>
    </lineage>
</organism>
<dbReference type="RefSeq" id="WP_379523580.1">
    <property type="nucleotide sequence ID" value="NZ_JBHSPA010000109.1"/>
</dbReference>
<reference evidence="3" key="1">
    <citation type="journal article" date="2019" name="Int. J. Syst. Evol. Microbiol.">
        <title>The Global Catalogue of Microorganisms (GCM) 10K type strain sequencing project: providing services to taxonomists for standard genome sequencing and annotation.</title>
        <authorList>
            <consortium name="The Broad Institute Genomics Platform"/>
            <consortium name="The Broad Institute Genome Sequencing Center for Infectious Disease"/>
            <person name="Wu L."/>
            <person name="Ma J."/>
        </authorList>
    </citation>
    <scope>NUCLEOTIDE SEQUENCE [LARGE SCALE GENOMIC DNA]</scope>
    <source>
        <strain evidence="3">CCUG 53903</strain>
    </source>
</reference>
<keyword evidence="1" id="KW-0812">Transmembrane</keyword>
<evidence type="ECO:0000313" key="2">
    <source>
        <dbReference type="EMBL" id="MFC5834162.1"/>
    </source>
</evidence>
<dbReference type="Proteomes" id="UP001596058">
    <property type="component" value="Unassembled WGS sequence"/>
</dbReference>
<name>A0ABW1D9M3_9ACTN</name>